<comment type="caution">
    <text evidence="9">The sequence shown here is derived from an EMBL/GenBank/DDBJ whole genome shotgun (WGS) entry which is preliminary data.</text>
</comment>
<dbReference type="GO" id="GO:0031201">
    <property type="term" value="C:SNARE complex"/>
    <property type="evidence" value="ECO:0007669"/>
    <property type="project" value="TreeGrafter"/>
</dbReference>
<evidence type="ECO:0000256" key="4">
    <source>
        <dbReference type="ARBA" id="ARBA00022775"/>
    </source>
</evidence>
<dbReference type="GO" id="GO:0006906">
    <property type="term" value="P:vesicle fusion"/>
    <property type="evidence" value="ECO:0007669"/>
    <property type="project" value="TreeGrafter"/>
</dbReference>
<evidence type="ECO:0000256" key="6">
    <source>
        <dbReference type="ARBA" id="ARBA00023136"/>
    </source>
</evidence>
<organism evidence="9 10">
    <name type="scientific">Apolygus lucorum</name>
    <name type="common">Small green plant bug</name>
    <name type="synonym">Lygocoris lucorum</name>
    <dbReference type="NCBI Taxonomy" id="248454"/>
    <lineage>
        <taxon>Eukaryota</taxon>
        <taxon>Metazoa</taxon>
        <taxon>Ecdysozoa</taxon>
        <taxon>Arthropoda</taxon>
        <taxon>Hexapoda</taxon>
        <taxon>Insecta</taxon>
        <taxon>Pterygota</taxon>
        <taxon>Neoptera</taxon>
        <taxon>Paraneoptera</taxon>
        <taxon>Hemiptera</taxon>
        <taxon>Heteroptera</taxon>
        <taxon>Panheteroptera</taxon>
        <taxon>Cimicomorpha</taxon>
        <taxon>Miridae</taxon>
        <taxon>Mirini</taxon>
        <taxon>Apolygus</taxon>
    </lineage>
</organism>
<dbReference type="SMART" id="SM00397">
    <property type="entry name" value="t_SNARE"/>
    <property type="match status" value="1"/>
</dbReference>
<dbReference type="Pfam" id="PF00804">
    <property type="entry name" value="Syntaxin"/>
    <property type="match status" value="1"/>
</dbReference>
<accession>A0A8S9XH25</accession>
<proteinExistence type="inferred from homology"/>
<dbReference type="PANTHER" id="PTHR19957">
    <property type="entry name" value="SYNTAXIN"/>
    <property type="match status" value="1"/>
</dbReference>
<dbReference type="GO" id="GO:0006887">
    <property type="term" value="P:exocytosis"/>
    <property type="evidence" value="ECO:0007669"/>
    <property type="project" value="TreeGrafter"/>
</dbReference>
<evidence type="ECO:0000313" key="10">
    <source>
        <dbReference type="Proteomes" id="UP000466442"/>
    </source>
</evidence>
<dbReference type="AlphaFoldDB" id="A0A8S9XH25"/>
<dbReference type="GO" id="GO:0000149">
    <property type="term" value="F:SNARE binding"/>
    <property type="evidence" value="ECO:0007669"/>
    <property type="project" value="TreeGrafter"/>
</dbReference>
<keyword evidence="10" id="KW-1185">Reference proteome</keyword>
<keyword evidence="4" id="KW-0532">Neurotransmitter transport</keyword>
<dbReference type="Pfam" id="PF05739">
    <property type="entry name" value="SNARE"/>
    <property type="match status" value="1"/>
</dbReference>
<comment type="similarity">
    <text evidence="2">Belongs to the syntaxin family.</text>
</comment>
<dbReference type="Gene3D" id="1.20.58.70">
    <property type="match status" value="1"/>
</dbReference>
<feature type="domain" description="T-SNARE coiled-coil homology" evidence="8">
    <location>
        <begin position="525"/>
        <end position="587"/>
    </location>
</feature>
<dbReference type="Proteomes" id="UP000466442">
    <property type="component" value="Unassembled WGS sequence"/>
</dbReference>
<evidence type="ECO:0000256" key="5">
    <source>
        <dbReference type="ARBA" id="ARBA00022989"/>
    </source>
</evidence>
<dbReference type="SUPFAM" id="SSF47661">
    <property type="entry name" value="t-snare proteins"/>
    <property type="match status" value="1"/>
</dbReference>
<protein>
    <recommendedName>
        <fullName evidence="8">t-SNARE coiled-coil homology domain-containing protein</fullName>
    </recommendedName>
</protein>
<evidence type="ECO:0000259" key="8">
    <source>
        <dbReference type="PROSITE" id="PS50192"/>
    </source>
</evidence>
<dbReference type="GO" id="GO:0006836">
    <property type="term" value="P:neurotransmitter transport"/>
    <property type="evidence" value="ECO:0007669"/>
    <property type="project" value="UniProtKB-KW"/>
</dbReference>
<dbReference type="GO" id="GO:0006886">
    <property type="term" value="P:intracellular protein transport"/>
    <property type="evidence" value="ECO:0007669"/>
    <property type="project" value="TreeGrafter"/>
</dbReference>
<evidence type="ECO:0000256" key="3">
    <source>
        <dbReference type="ARBA" id="ARBA00022692"/>
    </source>
</evidence>
<keyword evidence="5 7" id="KW-1133">Transmembrane helix</keyword>
<name>A0A8S9XH25_APOLU</name>
<evidence type="ECO:0000256" key="7">
    <source>
        <dbReference type="SAM" id="Phobius"/>
    </source>
</evidence>
<dbReference type="Gene3D" id="1.20.5.110">
    <property type="match status" value="1"/>
</dbReference>
<comment type="subcellular location">
    <subcellularLocation>
        <location evidence="1">Membrane</location>
        <topology evidence="1">Single-pass type IV membrane protein</topology>
    </subcellularLocation>
</comment>
<dbReference type="EMBL" id="WIXP02000008">
    <property type="protein sequence ID" value="KAF6206905.1"/>
    <property type="molecule type" value="Genomic_DNA"/>
</dbReference>
<dbReference type="InterPro" id="IPR045242">
    <property type="entry name" value="Syntaxin"/>
</dbReference>
<dbReference type="InterPro" id="IPR010989">
    <property type="entry name" value="SNARE"/>
</dbReference>
<gene>
    <name evidence="9" type="ORF">GE061_018141</name>
</gene>
<dbReference type="InterPro" id="IPR006011">
    <property type="entry name" value="Syntaxin_N"/>
</dbReference>
<keyword evidence="6 7" id="KW-0472">Membrane</keyword>
<keyword evidence="3 7" id="KW-0812">Transmembrane</keyword>
<dbReference type="InterPro" id="IPR040676">
    <property type="entry name" value="DUF5641"/>
</dbReference>
<dbReference type="GO" id="GO:0005484">
    <property type="term" value="F:SNAP receptor activity"/>
    <property type="evidence" value="ECO:0007669"/>
    <property type="project" value="TreeGrafter"/>
</dbReference>
<dbReference type="GO" id="GO:0005886">
    <property type="term" value="C:plasma membrane"/>
    <property type="evidence" value="ECO:0007669"/>
    <property type="project" value="TreeGrafter"/>
</dbReference>
<dbReference type="OrthoDB" id="10255013at2759"/>
<dbReference type="CDD" id="cd00179">
    <property type="entry name" value="SynN"/>
    <property type="match status" value="1"/>
</dbReference>
<dbReference type="Pfam" id="PF18701">
    <property type="entry name" value="DUF5641"/>
    <property type="match status" value="1"/>
</dbReference>
<dbReference type="SMART" id="SM00503">
    <property type="entry name" value="SynN"/>
    <property type="match status" value="1"/>
</dbReference>
<keyword evidence="4" id="KW-0813">Transport</keyword>
<feature type="transmembrane region" description="Helical" evidence="7">
    <location>
        <begin position="598"/>
        <end position="620"/>
    </location>
</feature>
<reference evidence="9" key="1">
    <citation type="journal article" date="2021" name="Mol. Ecol. Resour.">
        <title>Apolygus lucorum genome provides insights into omnivorousness and mesophyll feeding.</title>
        <authorList>
            <person name="Liu Y."/>
            <person name="Liu H."/>
            <person name="Wang H."/>
            <person name="Huang T."/>
            <person name="Liu B."/>
            <person name="Yang B."/>
            <person name="Yin L."/>
            <person name="Li B."/>
            <person name="Zhang Y."/>
            <person name="Zhang S."/>
            <person name="Jiang F."/>
            <person name="Zhang X."/>
            <person name="Ren Y."/>
            <person name="Wang B."/>
            <person name="Wang S."/>
            <person name="Lu Y."/>
            <person name="Wu K."/>
            <person name="Fan W."/>
            <person name="Wang G."/>
        </authorList>
    </citation>
    <scope>NUCLEOTIDE SEQUENCE</scope>
    <source>
        <strain evidence="9">12Hb</strain>
    </source>
</reference>
<dbReference type="InterPro" id="IPR000727">
    <property type="entry name" value="T_SNARE_dom"/>
</dbReference>
<dbReference type="PANTHER" id="PTHR19957:SF307">
    <property type="entry name" value="PROTEIN SSO1-RELATED"/>
    <property type="match status" value="1"/>
</dbReference>
<dbReference type="GO" id="GO:0012505">
    <property type="term" value="C:endomembrane system"/>
    <property type="evidence" value="ECO:0007669"/>
    <property type="project" value="TreeGrafter"/>
</dbReference>
<dbReference type="CDD" id="cd15848">
    <property type="entry name" value="SNARE_syntaxin1-like"/>
    <property type="match status" value="1"/>
</dbReference>
<dbReference type="GO" id="GO:0048278">
    <property type="term" value="P:vesicle docking"/>
    <property type="evidence" value="ECO:0007669"/>
    <property type="project" value="TreeGrafter"/>
</dbReference>
<evidence type="ECO:0000256" key="2">
    <source>
        <dbReference type="ARBA" id="ARBA00009063"/>
    </source>
</evidence>
<dbReference type="PROSITE" id="PS50192">
    <property type="entry name" value="T_SNARE"/>
    <property type="match status" value="1"/>
</dbReference>
<evidence type="ECO:0000313" key="9">
    <source>
        <dbReference type="EMBL" id="KAF6206905.1"/>
    </source>
</evidence>
<sequence length="623" mass="70783">MEKIIGKLEPLRNERSQLRRLFSVAGNKLEASLEAKLEILEVREYYDKFVDKGIRLFTLDSKISELLFSVDPKTDETEILEERRKSPVVSCYDGPTFSQMLTERVSGYWKLQKIVGWMVRFRHNARRDSVRTRGRLTMSELEVSEKWILRLVQSEAFAEKDAVTVRRLKPRRSEDGTKRLDWPLGVIEEIVRGKDNRIRVVYVRTAEGRLCRPVQRLHPLEVFGSDDVNNADDLALAEESINRSVDDLSAPSSPSHKKIVLDSVTRCGRKVSATRHPLLTRGSRALERVVAGRGGDPSTPPDWSSKCSGALQYATSMTKDRLPALQKVLEDRAERGDDDEGGVDNTALQIEDENAGYMEHFFREMEQTRSWISEINEHIANIKILHSTLLASPRPDENVKAELDSRSTQVKNLGKKVSISLKALEKGISQEEEELGPGSRVPAGLRIRRTQHAATLTLFMEAMTNFNSEQVDYREKCTERIHRVISIAKACVTDDKIEELLDQGNYGAIFNGDIITETLEARRALEDVQRRHEELINLEKSIVGLRDLFLEMALLVEQQGDLINRIENHVMQTVEHVEMGVTETKKAIKYKKKANVKLIILAAIIAIVLLAVILVAVKYWPKS</sequence>
<evidence type="ECO:0000256" key="1">
    <source>
        <dbReference type="ARBA" id="ARBA00004211"/>
    </source>
</evidence>